<name>A0A2P8DPP0_9ACTN</name>
<accession>A0A2P8DPP0</accession>
<gene>
    <name evidence="2" type="ORF">CLV30_11879</name>
</gene>
<organism evidence="2 3">
    <name type="scientific">Haloactinopolyspora alba</name>
    <dbReference type="NCBI Taxonomy" id="648780"/>
    <lineage>
        <taxon>Bacteria</taxon>
        <taxon>Bacillati</taxon>
        <taxon>Actinomycetota</taxon>
        <taxon>Actinomycetes</taxon>
        <taxon>Jiangellales</taxon>
        <taxon>Jiangellaceae</taxon>
        <taxon>Haloactinopolyspora</taxon>
    </lineage>
</organism>
<dbReference type="RefSeq" id="WP_106539060.1">
    <property type="nucleotide sequence ID" value="NZ_PYGE01000018.1"/>
</dbReference>
<comment type="caution">
    <text evidence="2">The sequence shown here is derived from an EMBL/GenBank/DDBJ whole genome shotgun (WGS) entry which is preliminary data.</text>
</comment>
<evidence type="ECO:0000313" key="2">
    <source>
        <dbReference type="EMBL" id="PSK99178.1"/>
    </source>
</evidence>
<proteinExistence type="predicted"/>
<sequence>MRELIASAVDKAARGDAAGFVEVTKRLEQDNWASSQEDILHALAVLVDRCRPELDATQAAELAAAVRERFDSVFAVQPIALESVVRGVAGESELLEGMPHNVLLLYALLLASELIQDPSSGSMDDVFGEIDDERADRDADR</sequence>
<reference evidence="2 3" key="1">
    <citation type="submission" date="2018-03" db="EMBL/GenBank/DDBJ databases">
        <title>Genomic Encyclopedia of Archaeal and Bacterial Type Strains, Phase II (KMG-II): from individual species to whole genera.</title>
        <authorList>
            <person name="Goeker M."/>
        </authorList>
    </citation>
    <scope>NUCLEOTIDE SEQUENCE [LARGE SCALE GENOMIC DNA]</scope>
    <source>
        <strain evidence="2 3">DSM 45211</strain>
    </source>
</reference>
<dbReference type="AlphaFoldDB" id="A0A2P8DPP0"/>
<dbReference type="EMBL" id="PYGE01000018">
    <property type="protein sequence ID" value="PSK99178.1"/>
    <property type="molecule type" value="Genomic_DNA"/>
</dbReference>
<dbReference type="Proteomes" id="UP000243528">
    <property type="component" value="Unassembled WGS sequence"/>
</dbReference>
<evidence type="ECO:0000256" key="1">
    <source>
        <dbReference type="SAM" id="MobiDB-lite"/>
    </source>
</evidence>
<protein>
    <submittedName>
        <fullName evidence="2">Uncharacterized protein</fullName>
    </submittedName>
</protein>
<feature type="region of interest" description="Disordered" evidence="1">
    <location>
        <begin position="122"/>
        <end position="141"/>
    </location>
</feature>
<evidence type="ECO:0000313" key="3">
    <source>
        <dbReference type="Proteomes" id="UP000243528"/>
    </source>
</evidence>
<keyword evidence="3" id="KW-1185">Reference proteome</keyword>